<feature type="compositionally biased region" description="Basic and acidic residues" evidence="5">
    <location>
        <begin position="330"/>
        <end position="340"/>
    </location>
</feature>
<evidence type="ECO:0000256" key="2">
    <source>
        <dbReference type="ARBA" id="ARBA00012388"/>
    </source>
</evidence>
<evidence type="ECO:0000256" key="3">
    <source>
        <dbReference type="ARBA" id="ARBA00022723"/>
    </source>
</evidence>
<dbReference type="GO" id="GO:0031499">
    <property type="term" value="C:TRAMP complex"/>
    <property type="evidence" value="ECO:0007669"/>
    <property type="project" value="TreeGrafter"/>
</dbReference>
<evidence type="ECO:0000313" key="8">
    <source>
        <dbReference type="EMBL" id="KRH92578.1"/>
    </source>
</evidence>
<sequence>MDDDFIQIKETKQERVYKNFEIFSFIRRNENSENPTLSFINNLNNEIKNFLEFLKPTNEEIILRKFMTEKIKNIIIQDVKEINQRDNKKNQISDLHVQKKDQKKKRNSKKNSQQKIDEPSVHCFGSYETGLFLPGSDIDMTLFTENTDALRHLQYTLSKNPLIFSKSIIFLSKAKIPILRFMDICHFRYDLCLNQETGLLQTAFIKKELEKCPNMKYFIIFIKYFLKTRELNESRRGGLFSYAQIIMIMNFFNLHPMIQKGIKILPNLAVLLLDFFQLYGQDFSYQNATICFDGYKPKENSQFLSIEDPVCYDDIANPNRFFDEKIKISSRQEKESKRNLNDGGSSNSSNNHNGSSDLGYPVTNMSAIKDVFFNSFKIMSNLSKYKLGDKFIVLPLWIKIGKYELNWRQNVQHFYEEIVVKNRI</sequence>
<dbReference type="CDD" id="cd05402">
    <property type="entry name" value="NT_PAP_TUTase"/>
    <property type="match status" value="1"/>
</dbReference>
<organism evidence="8 9">
    <name type="scientific">Pseudoloma neurophilia</name>
    <dbReference type="NCBI Taxonomy" id="146866"/>
    <lineage>
        <taxon>Eukaryota</taxon>
        <taxon>Fungi</taxon>
        <taxon>Fungi incertae sedis</taxon>
        <taxon>Microsporidia</taxon>
        <taxon>Pseudoloma</taxon>
    </lineage>
</organism>
<evidence type="ECO:0000256" key="4">
    <source>
        <dbReference type="ARBA" id="ARBA00022842"/>
    </source>
</evidence>
<protein>
    <recommendedName>
        <fullName evidence="2">polynucleotide adenylyltransferase</fullName>
        <ecNumber evidence="2">2.7.7.19</ecNumber>
    </recommendedName>
</protein>
<keyword evidence="9" id="KW-1185">Reference proteome</keyword>
<feature type="domain" description="Poly(A) RNA polymerase mitochondrial-like central palm" evidence="7">
    <location>
        <begin position="90"/>
        <end position="206"/>
    </location>
</feature>
<feature type="region of interest" description="Disordered" evidence="5">
    <location>
        <begin position="87"/>
        <end position="117"/>
    </location>
</feature>
<dbReference type="OrthoDB" id="273917at2759"/>
<dbReference type="GO" id="GO:0031123">
    <property type="term" value="P:RNA 3'-end processing"/>
    <property type="evidence" value="ECO:0007669"/>
    <property type="project" value="TreeGrafter"/>
</dbReference>
<comment type="similarity">
    <text evidence="1">Belongs to the DNA polymerase type-B-like family.</text>
</comment>
<dbReference type="SUPFAM" id="SSF81631">
    <property type="entry name" value="PAP/OAS1 substrate-binding domain"/>
    <property type="match status" value="1"/>
</dbReference>
<comment type="caution">
    <text evidence="8">The sequence shown here is derived from an EMBL/GenBank/DDBJ whole genome shotgun (WGS) entry which is preliminary data.</text>
</comment>
<dbReference type="SUPFAM" id="SSF81301">
    <property type="entry name" value="Nucleotidyltransferase"/>
    <property type="match status" value="1"/>
</dbReference>
<feature type="compositionally biased region" description="Basic and acidic residues" evidence="5">
    <location>
        <begin position="87"/>
        <end position="100"/>
    </location>
</feature>
<reference evidence="8 9" key="1">
    <citation type="submission" date="2015-07" db="EMBL/GenBank/DDBJ databases">
        <title>The genome of Pseudoloma neurophilia, a relevant intracellular parasite of the zebrafish.</title>
        <authorList>
            <person name="Ndikumana S."/>
            <person name="Pelin A."/>
            <person name="Sanders J."/>
            <person name="Corradi N."/>
        </authorList>
    </citation>
    <scope>NUCLEOTIDE SEQUENCE [LARGE SCALE GENOMIC DNA]</scope>
    <source>
        <strain evidence="8 9">MK1</strain>
    </source>
</reference>
<dbReference type="GO" id="GO:1990817">
    <property type="term" value="F:poly(A) RNA polymerase activity"/>
    <property type="evidence" value="ECO:0007669"/>
    <property type="project" value="UniProtKB-EC"/>
</dbReference>
<dbReference type="GO" id="GO:0043634">
    <property type="term" value="P:polyadenylation-dependent ncRNA catabolic process"/>
    <property type="evidence" value="ECO:0007669"/>
    <property type="project" value="TreeGrafter"/>
</dbReference>
<evidence type="ECO:0000313" key="9">
    <source>
        <dbReference type="Proteomes" id="UP000051530"/>
    </source>
</evidence>
<dbReference type="VEuPathDB" id="MicrosporidiaDB:M153_4241000204"/>
<dbReference type="GO" id="GO:0005730">
    <property type="term" value="C:nucleolus"/>
    <property type="evidence" value="ECO:0007669"/>
    <property type="project" value="TreeGrafter"/>
</dbReference>
<name>A0A0R0LT08_9MICR</name>
<gene>
    <name evidence="8" type="ORF">M153_4241000204</name>
</gene>
<evidence type="ECO:0000259" key="7">
    <source>
        <dbReference type="Pfam" id="PF22600"/>
    </source>
</evidence>
<dbReference type="Pfam" id="PF22600">
    <property type="entry name" value="MTPAP-like_central"/>
    <property type="match status" value="1"/>
</dbReference>
<keyword evidence="4" id="KW-0460">Magnesium</keyword>
<proteinExistence type="inferred from homology"/>
<feature type="compositionally biased region" description="Low complexity" evidence="5">
    <location>
        <begin position="341"/>
        <end position="356"/>
    </location>
</feature>
<accession>A0A0R0LT08</accession>
<dbReference type="PANTHER" id="PTHR23092:SF15">
    <property type="entry name" value="INACTIVE NON-CANONICAL POLY(A) RNA POLYMERASE PROTEIN TRF4-2-RELATED"/>
    <property type="match status" value="1"/>
</dbReference>
<feature type="region of interest" description="Disordered" evidence="5">
    <location>
        <begin position="330"/>
        <end position="356"/>
    </location>
</feature>
<dbReference type="InterPro" id="IPR054708">
    <property type="entry name" value="MTPAP-like_central"/>
</dbReference>
<evidence type="ECO:0000256" key="1">
    <source>
        <dbReference type="ARBA" id="ARBA00008593"/>
    </source>
</evidence>
<dbReference type="EMBL" id="LGUB01000820">
    <property type="protein sequence ID" value="KRH92578.1"/>
    <property type="molecule type" value="Genomic_DNA"/>
</dbReference>
<dbReference type="Gene3D" id="1.10.1410.10">
    <property type="match status" value="1"/>
</dbReference>
<dbReference type="AlphaFoldDB" id="A0A0R0LT08"/>
<keyword evidence="3" id="KW-0479">Metal-binding</keyword>
<dbReference type="EC" id="2.7.7.19" evidence="2"/>
<feature type="domain" description="PAP-associated" evidence="6">
    <location>
        <begin position="267"/>
        <end position="309"/>
    </location>
</feature>
<evidence type="ECO:0000259" key="6">
    <source>
        <dbReference type="Pfam" id="PF03828"/>
    </source>
</evidence>
<dbReference type="GO" id="GO:0003729">
    <property type="term" value="F:mRNA binding"/>
    <property type="evidence" value="ECO:0007669"/>
    <property type="project" value="TreeGrafter"/>
</dbReference>
<dbReference type="PANTHER" id="PTHR23092">
    <property type="entry name" value="POLY(A) RNA POLYMERASE"/>
    <property type="match status" value="1"/>
</dbReference>
<dbReference type="InterPro" id="IPR043519">
    <property type="entry name" value="NT_sf"/>
</dbReference>
<dbReference type="GO" id="GO:0010605">
    <property type="term" value="P:negative regulation of macromolecule metabolic process"/>
    <property type="evidence" value="ECO:0007669"/>
    <property type="project" value="UniProtKB-ARBA"/>
</dbReference>
<evidence type="ECO:0000256" key="5">
    <source>
        <dbReference type="SAM" id="MobiDB-lite"/>
    </source>
</evidence>
<dbReference type="InterPro" id="IPR002058">
    <property type="entry name" value="PAP_assoc"/>
</dbReference>
<dbReference type="InterPro" id="IPR045862">
    <property type="entry name" value="Trf4-like"/>
</dbReference>
<dbReference type="Proteomes" id="UP000051530">
    <property type="component" value="Unassembled WGS sequence"/>
</dbReference>
<dbReference type="Pfam" id="PF03828">
    <property type="entry name" value="PAP_assoc"/>
    <property type="match status" value="1"/>
</dbReference>
<dbReference type="GO" id="GO:0046872">
    <property type="term" value="F:metal ion binding"/>
    <property type="evidence" value="ECO:0007669"/>
    <property type="project" value="UniProtKB-KW"/>
</dbReference>